<name>A0A1J1IV63_9DIPT</name>
<dbReference type="AlphaFoldDB" id="A0A1J1IV63"/>
<evidence type="ECO:0000313" key="2">
    <source>
        <dbReference type="Proteomes" id="UP000183832"/>
    </source>
</evidence>
<accession>A0A1J1IV63</accession>
<proteinExistence type="predicted"/>
<keyword evidence="2" id="KW-1185">Reference proteome</keyword>
<organism evidence="1 2">
    <name type="scientific">Clunio marinus</name>
    <dbReference type="NCBI Taxonomy" id="568069"/>
    <lineage>
        <taxon>Eukaryota</taxon>
        <taxon>Metazoa</taxon>
        <taxon>Ecdysozoa</taxon>
        <taxon>Arthropoda</taxon>
        <taxon>Hexapoda</taxon>
        <taxon>Insecta</taxon>
        <taxon>Pterygota</taxon>
        <taxon>Neoptera</taxon>
        <taxon>Endopterygota</taxon>
        <taxon>Diptera</taxon>
        <taxon>Nematocera</taxon>
        <taxon>Chironomoidea</taxon>
        <taxon>Chironomidae</taxon>
        <taxon>Clunio</taxon>
    </lineage>
</organism>
<gene>
    <name evidence="1" type="ORF">CLUMA_CG017258</name>
</gene>
<dbReference type="Proteomes" id="UP000183832">
    <property type="component" value="Unassembled WGS sequence"/>
</dbReference>
<dbReference type="EMBL" id="CVRI01000061">
    <property type="protein sequence ID" value="CRL04147.1"/>
    <property type="molecule type" value="Genomic_DNA"/>
</dbReference>
<sequence>MEMSMSNCGCERKKTVKESWKFNENKTNYEEDDQIFTKNQLKGRCLQRNTSTTHHQETHKSYLLSLNTKNILTHPMTEIEDVN</sequence>
<reference evidence="1 2" key="1">
    <citation type="submission" date="2015-04" db="EMBL/GenBank/DDBJ databases">
        <authorList>
            <person name="Syromyatnikov M.Y."/>
            <person name="Popov V.N."/>
        </authorList>
    </citation>
    <scope>NUCLEOTIDE SEQUENCE [LARGE SCALE GENOMIC DNA]</scope>
</reference>
<protein>
    <submittedName>
        <fullName evidence="1">CLUMA_CG017258, isoform A</fullName>
    </submittedName>
</protein>
<evidence type="ECO:0000313" key="1">
    <source>
        <dbReference type="EMBL" id="CRL04147.1"/>
    </source>
</evidence>